<dbReference type="InterPro" id="IPR010099">
    <property type="entry name" value="SDR39U1"/>
</dbReference>
<dbReference type="Pfam" id="PF01370">
    <property type="entry name" value="Epimerase"/>
    <property type="match status" value="1"/>
</dbReference>
<comment type="similarity">
    <text evidence="1">Belongs to the NAD(P)-dependent epimerase/dehydratase family. SDR39U1 subfamily.</text>
</comment>
<dbReference type="SUPFAM" id="SSF51735">
    <property type="entry name" value="NAD(P)-binding Rossmann-fold domains"/>
    <property type="match status" value="1"/>
</dbReference>
<dbReference type="InterPro" id="IPR036291">
    <property type="entry name" value="NAD(P)-bd_dom_sf"/>
</dbReference>
<protein>
    <submittedName>
        <fullName evidence="4">TIGR01777 family protein</fullName>
    </submittedName>
</protein>
<dbReference type="Pfam" id="PF08338">
    <property type="entry name" value="DUF1731"/>
    <property type="match status" value="1"/>
</dbReference>
<evidence type="ECO:0000259" key="2">
    <source>
        <dbReference type="Pfam" id="PF01370"/>
    </source>
</evidence>
<dbReference type="InterPro" id="IPR013549">
    <property type="entry name" value="DUF1731"/>
</dbReference>
<gene>
    <name evidence="4" type="ORF">ET996_11645</name>
</gene>
<comment type="caution">
    <text evidence="4">The sequence shown here is derived from an EMBL/GenBank/DDBJ whole genome shotgun (WGS) entry which is preliminary data.</text>
</comment>
<accession>A0A4Q9KIK8</accession>
<dbReference type="Gene3D" id="3.40.50.720">
    <property type="entry name" value="NAD(P)-binding Rossmann-like Domain"/>
    <property type="match status" value="1"/>
</dbReference>
<keyword evidence="5" id="KW-1185">Reference proteome</keyword>
<dbReference type="CDD" id="cd07820">
    <property type="entry name" value="SRPBCC_3"/>
    <property type="match status" value="1"/>
</dbReference>
<feature type="domain" description="DUF1731" evidence="3">
    <location>
        <begin position="408"/>
        <end position="456"/>
    </location>
</feature>
<sequence length="466" mass="48811">MPVFEHVSHYPHPREEVFAWHTRPGGFVRLTPPGMATLLAGPTDGIEVGSELRLKISDPVLNGLLGVGLPWLVRHVELVPGERFVDEQVRGPLKSWRHEHLFSDAPGGGTTITDRVTWEPPIPLPGFAIDIITGRLAGMFTFREAQLRDDLALHSRLGAAPAHVVVTGASGLIGTQVCALLTTGGHRVTRLVRSKKPGPGEASWDPASGHIDRAALEGADAVVHLAGASIAGRFTPAHKEAILRSRVDGTTTLARALASGGMPRTLVQASGIGVYGARRPGDLLTEASAPGTGFLAEVVEAWEASAQPAVDAGVRAAFLRTGIVLSGGGGALLPQLPLFLIGAGGRLTAADAWLSWIGLDDMARAYAHALFTPGLDGPVNAVAPQPVTAGEFARELGRTLRRPALLPTPDFGPKLVLGSEGADQLIDTDQRVSSAKLEASGFVFGQPTLTAALRHALARPGARTEA</sequence>
<name>A0A4Q9KIK8_PROTD</name>
<dbReference type="InterPro" id="IPR023393">
    <property type="entry name" value="START-like_dom_sf"/>
</dbReference>
<dbReference type="PANTHER" id="PTHR11092:SF0">
    <property type="entry name" value="EPIMERASE FAMILY PROTEIN SDR39U1"/>
    <property type="match status" value="1"/>
</dbReference>
<evidence type="ECO:0000313" key="4">
    <source>
        <dbReference type="EMBL" id="TBT94208.1"/>
    </source>
</evidence>
<dbReference type="OrthoDB" id="9801773at2"/>
<dbReference type="Proteomes" id="UP000291933">
    <property type="component" value="Unassembled WGS sequence"/>
</dbReference>
<dbReference type="SUPFAM" id="SSF55961">
    <property type="entry name" value="Bet v1-like"/>
    <property type="match status" value="1"/>
</dbReference>
<proteinExistence type="inferred from homology"/>
<dbReference type="RefSeq" id="WP_131172734.1">
    <property type="nucleotide sequence ID" value="NZ_FXTL01000016.1"/>
</dbReference>
<evidence type="ECO:0000259" key="3">
    <source>
        <dbReference type="Pfam" id="PF08338"/>
    </source>
</evidence>
<dbReference type="EMBL" id="SDMR01000016">
    <property type="protein sequence ID" value="TBT94208.1"/>
    <property type="molecule type" value="Genomic_DNA"/>
</dbReference>
<reference evidence="4 5" key="1">
    <citation type="submission" date="2019-01" db="EMBL/GenBank/DDBJ databases">
        <title>Lactibacter flavus gen. nov., sp. nov., a novel bacterium of the family Propionibacteriaceae isolated from raw milk and dairy products.</title>
        <authorList>
            <person name="Huptas C."/>
            <person name="Wenning M."/>
            <person name="Breitenwieser F."/>
            <person name="Doll E."/>
            <person name="Von Neubeck M."/>
            <person name="Busse H.-J."/>
            <person name="Scherer S."/>
        </authorList>
    </citation>
    <scope>NUCLEOTIDE SEQUENCE [LARGE SCALE GENOMIC DNA]</scope>
    <source>
        <strain evidence="4 5">DSM 22130</strain>
    </source>
</reference>
<dbReference type="AlphaFoldDB" id="A0A4Q9KIK8"/>
<dbReference type="PANTHER" id="PTHR11092">
    <property type="entry name" value="SUGAR NUCLEOTIDE EPIMERASE RELATED"/>
    <property type="match status" value="1"/>
</dbReference>
<evidence type="ECO:0000256" key="1">
    <source>
        <dbReference type="ARBA" id="ARBA00009353"/>
    </source>
</evidence>
<dbReference type="InterPro" id="IPR001509">
    <property type="entry name" value="Epimerase_deHydtase"/>
</dbReference>
<feature type="domain" description="NAD-dependent epimerase/dehydratase" evidence="2">
    <location>
        <begin position="164"/>
        <end position="369"/>
    </location>
</feature>
<evidence type="ECO:0000313" key="5">
    <source>
        <dbReference type="Proteomes" id="UP000291933"/>
    </source>
</evidence>
<dbReference type="Gene3D" id="3.30.530.20">
    <property type="match status" value="1"/>
</dbReference>
<dbReference type="NCBIfam" id="TIGR01777">
    <property type="entry name" value="yfcH"/>
    <property type="match status" value="1"/>
</dbReference>
<organism evidence="4 5">
    <name type="scientific">Propioniciclava tarda</name>
    <dbReference type="NCBI Taxonomy" id="433330"/>
    <lineage>
        <taxon>Bacteria</taxon>
        <taxon>Bacillati</taxon>
        <taxon>Actinomycetota</taxon>
        <taxon>Actinomycetes</taxon>
        <taxon>Propionibacteriales</taxon>
        <taxon>Propionibacteriaceae</taxon>
        <taxon>Propioniciclava</taxon>
    </lineage>
</organism>